<keyword evidence="4" id="KW-0964">Secreted</keyword>
<evidence type="ECO:0000256" key="6">
    <source>
        <dbReference type="SAM" id="Phobius"/>
    </source>
</evidence>
<feature type="transmembrane region" description="Helical" evidence="6">
    <location>
        <begin position="223"/>
        <end position="244"/>
    </location>
</feature>
<protein>
    <recommendedName>
        <fullName evidence="10">S-protein homolog</fullName>
    </recommendedName>
</protein>
<keyword evidence="6" id="KW-0472">Membrane</keyword>
<keyword evidence="5 7" id="KW-0732">Signal</keyword>
<comment type="similarity">
    <text evidence="2">Belongs to the plant self-incompatibility (S1) protein family.</text>
</comment>
<evidence type="ECO:0000313" key="9">
    <source>
        <dbReference type="Proteomes" id="UP000823674"/>
    </source>
</evidence>
<reference evidence="8 9" key="1">
    <citation type="submission" date="2021-03" db="EMBL/GenBank/DDBJ databases">
        <authorList>
            <person name="King G.J."/>
            <person name="Bancroft I."/>
            <person name="Baten A."/>
            <person name="Bloomfield J."/>
            <person name="Borpatragohain P."/>
            <person name="He Z."/>
            <person name="Irish N."/>
            <person name="Irwin J."/>
            <person name="Liu K."/>
            <person name="Mauleon R.P."/>
            <person name="Moore J."/>
            <person name="Morris R."/>
            <person name="Ostergaard L."/>
            <person name="Wang B."/>
            <person name="Wells R."/>
        </authorList>
    </citation>
    <scope>NUCLEOTIDE SEQUENCE [LARGE SCALE GENOMIC DNA]</scope>
    <source>
        <strain evidence="8">R-o-18</strain>
        <tissue evidence="8">Leaf</tissue>
    </source>
</reference>
<gene>
    <name evidence="8" type="primary">A08p045580.1_BraROA</name>
    <name evidence="8" type="ORF">IGI04_032759</name>
</gene>
<evidence type="ECO:0000313" key="8">
    <source>
        <dbReference type="EMBL" id="KAG5391218.1"/>
    </source>
</evidence>
<sequence length="565" mass="63815">MHLDIECCHQILLRNPVSMRNSSKLCVAFLIMVLLFGPSHELPPLWPRTDLTMTNNIGGPVLTVHCKSKDDDLGVHMVASKTDYHFSFQPNIWKTTLFFCSFQWNDQVKQFDIFDAPRDQDDGYKFNWTIKPDSPCKIAHDQNRKATVQKLLEGRKQQRSMEVEKQSNKRRKLPEGICRGVELLQKGMKRINEDLVSHLVSLAASDIAILLRNPASMRKSPKLCLAFLIMVLLFGLSHGLPPFWPRTDLTMTNNLGGPVLTVHCKSKDNDLGVHMVAAKTDYHFSFQPNIWRTTLFFCSFQWNNQVKRFDIFDATRDQDDGYKFNWTIKPDGPCKLASGLQPHFKISMVLHGHHLCSGCHRLRCSVQGNATLSSNPSEAVVVSLATVALYAAHNNPGEATTKVLIGVAIKAIKPESQFDRAKMTEAMIRKKPGMASVKDMPLLQDGPPPGGFAPVRYARRISNTGPSAMAIFLTVSGAFAWGMYQVGQGNKIRRALKEEKYAARRAILPILQAEEDERFVSEWKKYLDYEADVMKDVPGWKVGENVYNSGRWMPPATGELRPDVW</sequence>
<comment type="caution">
    <text evidence="8">The sequence shown here is derived from an EMBL/GenBank/DDBJ whole genome shotgun (WGS) entry which is preliminary data.</text>
</comment>
<evidence type="ECO:0000256" key="3">
    <source>
        <dbReference type="ARBA" id="ARBA00022471"/>
    </source>
</evidence>
<keyword evidence="9" id="KW-1185">Reference proteome</keyword>
<dbReference type="PANTHER" id="PTHR31232:SF123">
    <property type="entry name" value="S-PROTEIN HOMOLOG"/>
    <property type="match status" value="1"/>
</dbReference>
<evidence type="ECO:0000256" key="7">
    <source>
        <dbReference type="SAM" id="SignalP"/>
    </source>
</evidence>
<evidence type="ECO:0000256" key="4">
    <source>
        <dbReference type="ARBA" id="ARBA00022525"/>
    </source>
</evidence>
<comment type="subcellular location">
    <subcellularLocation>
        <location evidence="1">Secreted</location>
    </subcellularLocation>
</comment>
<feature type="chain" id="PRO_5046302028" description="S-protein homolog" evidence="7">
    <location>
        <begin position="42"/>
        <end position="565"/>
    </location>
</feature>
<dbReference type="Pfam" id="PF06212">
    <property type="entry name" value="GRIM-19"/>
    <property type="match status" value="1"/>
</dbReference>
<dbReference type="EMBL" id="JADBGQ010000007">
    <property type="protein sequence ID" value="KAG5391218.1"/>
    <property type="molecule type" value="Genomic_DNA"/>
</dbReference>
<accession>A0ABQ7LXD2</accession>
<dbReference type="InterPro" id="IPR010264">
    <property type="entry name" value="Self-incomp_S1"/>
</dbReference>
<dbReference type="InterPro" id="IPR009346">
    <property type="entry name" value="GRIM-19"/>
</dbReference>
<evidence type="ECO:0000256" key="1">
    <source>
        <dbReference type="ARBA" id="ARBA00004613"/>
    </source>
</evidence>
<proteinExistence type="inferred from homology"/>
<dbReference type="Pfam" id="PF05938">
    <property type="entry name" value="Self-incomp_S1"/>
    <property type="match status" value="2"/>
</dbReference>
<organism evidence="8 9">
    <name type="scientific">Brassica rapa subsp. trilocularis</name>
    <dbReference type="NCBI Taxonomy" id="1813537"/>
    <lineage>
        <taxon>Eukaryota</taxon>
        <taxon>Viridiplantae</taxon>
        <taxon>Streptophyta</taxon>
        <taxon>Embryophyta</taxon>
        <taxon>Tracheophyta</taxon>
        <taxon>Spermatophyta</taxon>
        <taxon>Magnoliopsida</taxon>
        <taxon>eudicotyledons</taxon>
        <taxon>Gunneridae</taxon>
        <taxon>Pentapetalae</taxon>
        <taxon>rosids</taxon>
        <taxon>malvids</taxon>
        <taxon>Brassicales</taxon>
        <taxon>Brassicaceae</taxon>
        <taxon>Brassiceae</taxon>
        <taxon>Brassica</taxon>
    </lineage>
</organism>
<keyword evidence="3" id="KW-0713">Self-incompatibility</keyword>
<evidence type="ECO:0008006" key="10">
    <source>
        <dbReference type="Google" id="ProtNLM"/>
    </source>
</evidence>
<dbReference type="PANTHER" id="PTHR31232">
    <property type="match status" value="1"/>
</dbReference>
<keyword evidence="6" id="KW-0812">Transmembrane</keyword>
<evidence type="ECO:0000256" key="2">
    <source>
        <dbReference type="ARBA" id="ARBA00005581"/>
    </source>
</evidence>
<feature type="signal peptide" evidence="7">
    <location>
        <begin position="1"/>
        <end position="41"/>
    </location>
</feature>
<evidence type="ECO:0000256" key="5">
    <source>
        <dbReference type="ARBA" id="ARBA00022729"/>
    </source>
</evidence>
<keyword evidence="6" id="KW-1133">Transmembrane helix</keyword>
<dbReference type="Proteomes" id="UP000823674">
    <property type="component" value="Chromosome A08"/>
</dbReference>
<name>A0ABQ7LXD2_BRACM</name>